<dbReference type="AlphaFoldDB" id="A0A1M5QW42"/>
<keyword evidence="1" id="KW-0479">Metal-binding</keyword>
<dbReference type="PANTHER" id="PTHR16222">
    <property type="entry name" value="ADP-RIBOSYLGLYCOHYDROLASE"/>
    <property type="match status" value="1"/>
</dbReference>
<organism evidence="2 3">
    <name type="scientific">Anaerosphaera aminiphila DSM 21120</name>
    <dbReference type="NCBI Taxonomy" id="1120995"/>
    <lineage>
        <taxon>Bacteria</taxon>
        <taxon>Bacillati</taxon>
        <taxon>Bacillota</taxon>
        <taxon>Tissierellia</taxon>
        <taxon>Tissierellales</taxon>
        <taxon>Peptoniphilaceae</taxon>
        <taxon>Anaerosphaera</taxon>
    </lineage>
</organism>
<dbReference type="InterPro" id="IPR050792">
    <property type="entry name" value="ADP-ribosylglycohydrolase"/>
</dbReference>
<dbReference type="InterPro" id="IPR036705">
    <property type="entry name" value="Ribosyl_crysJ1_sf"/>
</dbReference>
<protein>
    <submittedName>
        <fullName evidence="2">ADP-ribosylglycohydrolase</fullName>
    </submittedName>
</protein>
<dbReference type="GO" id="GO:0016787">
    <property type="term" value="F:hydrolase activity"/>
    <property type="evidence" value="ECO:0007669"/>
    <property type="project" value="UniProtKB-KW"/>
</dbReference>
<dbReference type="Pfam" id="PF03747">
    <property type="entry name" value="ADP_ribosyl_GH"/>
    <property type="match status" value="1"/>
</dbReference>
<dbReference type="STRING" id="1120995.SAMN02745245_00753"/>
<feature type="binding site" evidence="1">
    <location>
        <position position="36"/>
    </location>
    <ligand>
        <name>Mg(2+)</name>
        <dbReference type="ChEBI" id="CHEBI:18420"/>
        <label>1</label>
    </ligand>
</feature>
<evidence type="ECO:0000313" key="2">
    <source>
        <dbReference type="EMBL" id="SHH17929.1"/>
    </source>
</evidence>
<keyword evidence="2" id="KW-0378">Hydrolase</keyword>
<dbReference type="RefSeq" id="WP_073183893.1">
    <property type="nucleotide sequence ID" value="NZ_FQXI01000003.1"/>
</dbReference>
<comment type="cofactor">
    <cofactor evidence="1">
        <name>Mg(2+)</name>
        <dbReference type="ChEBI" id="CHEBI:18420"/>
    </cofactor>
    <text evidence="1">Binds 2 magnesium ions per subunit.</text>
</comment>
<feature type="binding site" evidence="1">
    <location>
        <position position="37"/>
    </location>
    <ligand>
        <name>Mg(2+)</name>
        <dbReference type="ChEBI" id="CHEBI:18420"/>
        <label>1</label>
    </ligand>
</feature>
<dbReference type="SUPFAM" id="SSF101478">
    <property type="entry name" value="ADP-ribosylglycohydrolase"/>
    <property type="match status" value="1"/>
</dbReference>
<feature type="binding site" evidence="1">
    <location>
        <position position="38"/>
    </location>
    <ligand>
        <name>Mg(2+)</name>
        <dbReference type="ChEBI" id="CHEBI:18420"/>
        <label>1</label>
    </ligand>
</feature>
<feature type="binding site" evidence="1">
    <location>
        <position position="220"/>
    </location>
    <ligand>
        <name>Mg(2+)</name>
        <dbReference type="ChEBI" id="CHEBI:18420"/>
        <label>1</label>
    </ligand>
</feature>
<keyword evidence="3" id="KW-1185">Reference proteome</keyword>
<evidence type="ECO:0000313" key="3">
    <source>
        <dbReference type="Proteomes" id="UP000184032"/>
    </source>
</evidence>
<dbReference type="Gene3D" id="1.10.4080.10">
    <property type="entry name" value="ADP-ribosylation/Crystallin J1"/>
    <property type="match status" value="1"/>
</dbReference>
<dbReference type="GO" id="GO:0046872">
    <property type="term" value="F:metal ion binding"/>
    <property type="evidence" value="ECO:0007669"/>
    <property type="project" value="UniProtKB-KW"/>
</dbReference>
<dbReference type="EMBL" id="FQXI01000003">
    <property type="protein sequence ID" value="SHH17929.1"/>
    <property type="molecule type" value="Genomic_DNA"/>
</dbReference>
<dbReference type="OrthoDB" id="9814572at2"/>
<reference evidence="2 3" key="1">
    <citation type="submission" date="2016-11" db="EMBL/GenBank/DDBJ databases">
        <authorList>
            <person name="Jaros S."/>
            <person name="Januszkiewicz K."/>
            <person name="Wedrychowicz H."/>
        </authorList>
    </citation>
    <scope>NUCLEOTIDE SEQUENCE [LARGE SCALE GENOMIC DNA]</scope>
    <source>
        <strain evidence="2 3">DSM 21120</strain>
    </source>
</reference>
<sequence>MYGAIIGDIIGSAFERSGSRIKTKNFELFSKNSKPTDDSYMTVAVAKAILLSKGNREKFKVEVVRQMRFVGRAHLDCGFGSNFIKWIESENMGAYGSIGNGSAMRVSPVGNYFKDIKTVSEYAKISSEVSHNTEDSIIGAEAVASAVYLAKNKKSKAEIKCFIEKNYNYNLNKTVDEIRPSYEFNATARGSVSEGIISFLDAEDFEDAIRNAVSLGGDSDTLAAIAGSVAENYFGIPPEFIKKANKYFSRDILEVIFKFYEVI</sequence>
<keyword evidence="1" id="KW-0460">Magnesium</keyword>
<evidence type="ECO:0000256" key="1">
    <source>
        <dbReference type="PIRSR" id="PIRSR605502-1"/>
    </source>
</evidence>
<accession>A0A1M5QW42</accession>
<proteinExistence type="predicted"/>
<name>A0A1M5QW42_9FIRM</name>
<dbReference type="PANTHER" id="PTHR16222:SF12">
    <property type="entry name" value="ADP-RIBOSYLGLYCOHYDROLASE-RELATED"/>
    <property type="match status" value="1"/>
</dbReference>
<feature type="binding site" evidence="1">
    <location>
        <position position="218"/>
    </location>
    <ligand>
        <name>Mg(2+)</name>
        <dbReference type="ChEBI" id="CHEBI:18420"/>
        <label>1</label>
    </ligand>
</feature>
<gene>
    <name evidence="2" type="ORF">SAMN02745245_00753</name>
</gene>
<feature type="binding site" evidence="1">
    <location>
        <position position="221"/>
    </location>
    <ligand>
        <name>Mg(2+)</name>
        <dbReference type="ChEBI" id="CHEBI:18420"/>
        <label>1</label>
    </ligand>
</feature>
<dbReference type="Proteomes" id="UP000184032">
    <property type="component" value="Unassembled WGS sequence"/>
</dbReference>
<dbReference type="InterPro" id="IPR005502">
    <property type="entry name" value="Ribosyl_crysJ1"/>
</dbReference>